<evidence type="ECO:0000313" key="9">
    <source>
        <dbReference type="EMBL" id="RII83602.1"/>
    </source>
</evidence>
<evidence type="ECO:0000256" key="5">
    <source>
        <dbReference type="ARBA" id="ARBA00022989"/>
    </source>
</evidence>
<evidence type="ECO:0000313" key="12">
    <source>
        <dbReference type="Proteomes" id="UP000266483"/>
    </source>
</evidence>
<dbReference type="PANTHER" id="PTHR30151">
    <property type="entry name" value="ALKANE SULFONATE ABC TRANSPORTER-RELATED, MEMBRANE SUBUNIT"/>
    <property type="match status" value="1"/>
</dbReference>
<dbReference type="CDD" id="cd06261">
    <property type="entry name" value="TM_PBP2"/>
    <property type="match status" value="1"/>
</dbReference>
<keyword evidence="12" id="KW-1185">Reference proteome</keyword>
<feature type="transmembrane region" description="Helical" evidence="7">
    <location>
        <begin position="12"/>
        <end position="29"/>
    </location>
</feature>
<dbReference type="RefSeq" id="WP_119441946.1">
    <property type="nucleotide sequence ID" value="NZ_CP170494.1"/>
</dbReference>
<proteinExistence type="inferred from homology"/>
<dbReference type="InterPro" id="IPR000515">
    <property type="entry name" value="MetI-like"/>
</dbReference>
<evidence type="ECO:0000256" key="3">
    <source>
        <dbReference type="ARBA" id="ARBA00022475"/>
    </source>
</evidence>
<evidence type="ECO:0000256" key="4">
    <source>
        <dbReference type="ARBA" id="ARBA00022692"/>
    </source>
</evidence>
<comment type="similarity">
    <text evidence="7">Belongs to the binding-protein-dependent transport system permease family.</text>
</comment>
<dbReference type="GO" id="GO:0005886">
    <property type="term" value="C:plasma membrane"/>
    <property type="evidence" value="ECO:0007669"/>
    <property type="project" value="UniProtKB-SubCell"/>
</dbReference>
<reference evidence="11 12" key="1">
    <citation type="submission" date="2017-08" db="EMBL/GenBank/DDBJ databases">
        <title>Pusillimonas indicus sp. nov., a member of the family Alcaligenaceae isolated from surface seawater.</title>
        <authorList>
            <person name="Li J."/>
        </authorList>
    </citation>
    <scope>NUCLEOTIDE SEQUENCE [LARGE SCALE GENOMIC DNA]</scope>
    <source>
        <strain evidence="9 12">17-4A</strain>
        <strain evidence="10 11">L52-1-41</strain>
    </source>
</reference>
<accession>A0A3A1YY47</accession>
<keyword evidence="4 7" id="KW-0812">Transmembrane</keyword>
<dbReference type="EMBL" id="NQOU01000002">
    <property type="protein sequence ID" value="RII83602.1"/>
    <property type="molecule type" value="Genomic_DNA"/>
</dbReference>
<comment type="caution">
    <text evidence="10">The sequence shown here is derived from an EMBL/GenBank/DDBJ whole genome shotgun (WGS) entry which is preliminary data.</text>
</comment>
<keyword evidence="2 7" id="KW-0813">Transport</keyword>
<feature type="domain" description="ABC transmembrane type-1" evidence="8">
    <location>
        <begin position="63"/>
        <end position="247"/>
    </location>
</feature>
<dbReference type="Proteomes" id="UP000266206">
    <property type="component" value="Unassembled WGS sequence"/>
</dbReference>
<keyword evidence="5 7" id="KW-1133">Transmembrane helix</keyword>
<dbReference type="SUPFAM" id="SSF161098">
    <property type="entry name" value="MetI-like"/>
    <property type="match status" value="1"/>
</dbReference>
<feature type="transmembrane region" description="Helical" evidence="7">
    <location>
        <begin position="169"/>
        <end position="199"/>
    </location>
</feature>
<protein>
    <recommendedName>
        <fullName evidence="8">ABC transmembrane type-1 domain-containing protein</fullName>
    </recommendedName>
</protein>
<dbReference type="AlphaFoldDB" id="A0A3A1YY47"/>
<comment type="subcellular location">
    <subcellularLocation>
        <location evidence="1 7">Cell membrane</location>
        <topology evidence="1 7">Multi-pass membrane protein</topology>
    </subcellularLocation>
</comment>
<keyword evidence="3" id="KW-1003">Cell membrane</keyword>
<dbReference type="InterPro" id="IPR035906">
    <property type="entry name" value="MetI-like_sf"/>
</dbReference>
<evidence type="ECO:0000259" key="8">
    <source>
        <dbReference type="PROSITE" id="PS50928"/>
    </source>
</evidence>
<keyword evidence="6 7" id="KW-0472">Membrane</keyword>
<dbReference type="PANTHER" id="PTHR30151:SF0">
    <property type="entry name" value="ABC TRANSPORTER PERMEASE PROTEIN MJ0413-RELATED"/>
    <property type="match status" value="1"/>
</dbReference>
<dbReference type="OrthoDB" id="8859188at2"/>
<evidence type="ECO:0000256" key="7">
    <source>
        <dbReference type="RuleBase" id="RU363032"/>
    </source>
</evidence>
<organism evidence="10 11">
    <name type="scientific">Neopusillimonas maritima</name>
    <dbReference type="NCBI Taxonomy" id="2026239"/>
    <lineage>
        <taxon>Bacteria</taxon>
        <taxon>Pseudomonadati</taxon>
        <taxon>Pseudomonadota</taxon>
        <taxon>Betaproteobacteria</taxon>
        <taxon>Burkholderiales</taxon>
        <taxon>Alcaligenaceae</taxon>
        <taxon>Neopusillimonas</taxon>
    </lineage>
</organism>
<name>A0A3A1YY47_9BURK</name>
<evidence type="ECO:0000313" key="10">
    <source>
        <dbReference type="EMBL" id="RIY41404.1"/>
    </source>
</evidence>
<feature type="transmembrane region" description="Helical" evidence="7">
    <location>
        <begin position="129"/>
        <end position="148"/>
    </location>
</feature>
<dbReference type="GO" id="GO:0055085">
    <property type="term" value="P:transmembrane transport"/>
    <property type="evidence" value="ECO:0007669"/>
    <property type="project" value="InterPro"/>
</dbReference>
<dbReference type="Gene3D" id="1.10.3720.10">
    <property type="entry name" value="MetI-like"/>
    <property type="match status" value="1"/>
</dbReference>
<dbReference type="Proteomes" id="UP000266483">
    <property type="component" value="Unassembled WGS sequence"/>
</dbReference>
<dbReference type="EMBL" id="NQYH01000003">
    <property type="protein sequence ID" value="RIY41404.1"/>
    <property type="molecule type" value="Genomic_DNA"/>
</dbReference>
<evidence type="ECO:0000313" key="11">
    <source>
        <dbReference type="Proteomes" id="UP000266206"/>
    </source>
</evidence>
<feature type="transmembrane region" description="Helical" evidence="7">
    <location>
        <begin position="101"/>
        <end position="123"/>
    </location>
</feature>
<evidence type="ECO:0000256" key="6">
    <source>
        <dbReference type="ARBA" id="ARBA00023136"/>
    </source>
</evidence>
<gene>
    <name evidence="9" type="ORF">CJO09_08450</name>
    <name evidence="10" type="ORF">CJP73_05320</name>
</gene>
<dbReference type="PROSITE" id="PS50928">
    <property type="entry name" value="ABC_TM1"/>
    <property type="match status" value="1"/>
</dbReference>
<sequence>MKQRLYATVRRMLATLYPLVVLAIVWEILSRSGWVSSRLMPPLEKIFSAFITGVANGELIYHATVSFSRAISGFGLAIVVGVLLGVLMARVRWFEWMFEPIFSFGYPVPKIALYPVFILLLGFGSSSKIALIALECTFPIAVNTYFGIRAVAPRFIWSAQNMGAGPSRIFFKVLLPAALPSIMSGIRVALPLSMVIVVITEMIGESSGLGYYISYASASFMYASSYAGVIAVAMIGFVMDRTLVMIRNRILFWEPSGAAQASKLSF</sequence>
<feature type="transmembrane region" description="Helical" evidence="7">
    <location>
        <begin position="219"/>
        <end position="239"/>
    </location>
</feature>
<dbReference type="Pfam" id="PF00528">
    <property type="entry name" value="BPD_transp_1"/>
    <property type="match status" value="1"/>
</dbReference>
<feature type="transmembrane region" description="Helical" evidence="7">
    <location>
        <begin position="70"/>
        <end position="89"/>
    </location>
</feature>
<evidence type="ECO:0000256" key="2">
    <source>
        <dbReference type="ARBA" id="ARBA00022448"/>
    </source>
</evidence>
<evidence type="ECO:0000256" key="1">
    <source>
        <dbReference type="ARBA" id="ARBA00004651"/>
    </source>
</evidence>